<feature type="transmembrane region" description="Helical" evidence="7">
    <location>
        <begin position="261"/>
        <end position="282"/>
    </location>
</feature>
<evidence type="ECO:0000313" key="9">
    <source>
        <dbReference type="EMBL" id="GGD99321.1"/>
    </source>
</evidence>
<sequence>MDAALPLSSPASLARRRAALRHRRARRVKRGLMMAALALALVYTLFPYYWAIVSSTKQGDALFDRALLPALDLTNYRLLFANPVFMRSLANSVFVATSTTAISLLLGVSAAYALGRIEFPQRRAVLILVLMISIFPQVVVLSGMFELVQWLGLFNRPSSLVLTYLLSTVPFTTWILTSFIREFPRELEEAAVMDGASHWRILTRILLPLMGPALASTGILAFILAWNEFLFALTFILTDENRTVPVAIGLISGASRYEYPFGQIMAASVTVTLPLIVLVLLFQRKIVSGLTAGAVKG</sequence>
<evidence type="ECO:0000256" key="7">
    <source>
        <dbReference type="RuleBase" id="RU363032"/>
    </source>
</evidence>
<evidence type="ECO:0000256" key="6">
    <source>
        <dbReference type="ARBA" id="ARBA00023136"/>
    </source>
</evidence>
<evidence type="ECO:0000313" key="10">
    <source>
        <dbReference type="Proteomes" id="UP000644699"/>
    </source>
</evidence>
<comment type="caution">
    <text evidence="9">The sequence shown here is derived from an EMBL/GenBank/DDBJ whole genome shotgun (WGS) entry which is preliminary data.</text>
</comment>
<keyword evidence="10" id="KW-1185">Reference proteome</keyword>
<name>A0A916ZI27_9HYPH</name>
<dbReference type="InterPro" id="IPR050901">
    <property type="entry name" value="BP-dep_ABC_trans_perm"/>
</dbReference>
<feature type="transmembrane region" description="Helical" evidence="7">
    <location>
        <begin position="160"/>
        <end position="180"/>
    </location>
</feature>
<dbReference type="PROSITE" id="PS50928">
    <property type="entry name" value="ABC_TM1"/>
    <property type="match status" value="1"/>
</dbReference>
<comment type="similarity">
    <text evidence="7">Belongs to the binding-protein-dependent transport system permease family.</text>
</comment>
<dbReference type="AlphaFoldDB" id="A0A916ZI27"/>
<dbReference type="InterPro" id="IPR035906">
    <property type="entry name" value="MetI-like_sf"/>
</dbReference>
<dbReference type="Proteomes" id="UP000644699">
    <property type="component" value="Unassembled WGS sequence"/>
</dbReference>
<reference evidence="9" key="2">
    <citation type="submission" date="2020-09" db="EMBL/GenBank/DDBJ databases">
        <authorList>
            <person name="Sun Q."/>
            <person name="Zhou Y."/>
        </authorList>
    </citation>
    <scope>NUCLEOTIDE SEQUENCE</scope>
    <source>
        <strain evidence="9">CGMCC 1.15367</strain>
    </source>
</reference>
<evidence type="ECO:0000256" key="3">
    <source>
        <dbReference type="ARBA" id="ARBA00022475"/>
    </source>
</evidence>
<keyword evidence="4 7" id="KW-0812">Transmembrane</keyword>
<dbReference type="GO" id="GO:0055085">
    <property type="term" value="P:transmembrane transport"/>
    <property type="evidence" value="ECO:0007669"/>
    <property type="project" value="InterPro"/>
</dbReference>
<dbReference type="GO" id="GO:0005886">
    <property type="term" value="C:plasma membrane"/>
    <property type="evidence" value="ECO:0007669"/>
    <property type="project" value="UniProtKB-SubCell"/>
</dbReference>
<feature type="transmembrane region" description="Helical" evidence="7">
    <location>
        <begin position="201"/>
        <end position="226"/>
    </location>
</feature>
<evidence type="ECO:0000256" key="1">
    <source>
        <dbReference type="ARBA" id="ARBA00004651"/>
    </source>
</evidence>
<protein>
    <submittedName>
        <fullName evidence="9">Sugar ABC transporter permease</fullName>
    </submittedName>
</protein>
<dbReference type="Pfam" id="PF00528">
    <property type="entry name" value="BPD_transp_1"/>
    <property type="match status" value="1"/>
</dbReference>
<evidence type="ECO:0000256" key="5">
    <source>
        <dbReference type="ARBA" id="ARBA00022989"/>
    </source>
</evidence>
<comment type="subcellular location">
    <subcellularLocation>
        <location evidence="1 7">Cell membrane</location>
        <topology evidence="1 7">Multi-pass membrane protein</topology>
    </subcellularLocation>
</comment>
<dbReference type="PANTHER" id="PTHR32243">
    <property type="entry name" value="MALTOSE TRANSPORT SYSTEM PERMEASE-RELATED"/>
    <property type="match status" value="1"/>
</dbReference>
<dbReference type="Gene3D" id="1.10.3720.10">
    <property type="entry name" value="MetI-like"/>
    <property type="match status" value="1"/>
</dbReference>
<organism evidence="9 10">
    <name type="scientific">Aureimonas endophytica</name>
    <dbReference type="NCBI Taxonomy" id="2027858"/>
    <lineage>
        <taxon>Bacteria</taxon>
        <taxon>Pseudomonadati</taxon>
        <taxon>Pseudomonadota</taxon>
        <taxon>Alphaproteobacteria</taxon>
        <taxon>Hyphomicrobiales</taxon>
        <taxon>Aurantimonadaceae</taxon>
        <taxon>Aureimonas</taxon>
    </lineage>
</organism>
<keyword evidence="2 7" id="KW-0813">Transport</keyword>
<dbReference type="CDD" id="cd06261">
    <property type="entry name" value="TM_PBP2"/>
    <property type="match status" value="1"/>
</dbReference>
<dbReference type="SUPFAM" id="SSF161098">
    <property type="entry name" value="MetI-like"/>
    <property type="match status" value="1"/>
</dbReference>
<proteinExistence type="inferred from homology"/>
<keyword evidence="6 7" id="KW-0472">Membrane</keyword>
<feature type="transmembrane region" description="Helical" evidence="7">
    <location>
        <begin position="93"/>
        <end position="114"/>
    </location>
</feature>
<reference evidence="9" key="1">
    <citation type="journal article" date="2014" name="Int. J. Syst. Evol. Microbiol.">
        <title>Complete genome sequence of Corynebacterium casei LMG S-19264T (=DSM 44701T), isolated from a smear-ripened cheese.</title>
        <authorList>
            <consortium name="US DOE Joint Genome Institute (JGI-PGF)"/>
            <person name="Walter F."/>
            <person name="Albersmeier A."/>
            <person name="Kalinowski J."/>
            <person name="Ruckert C."/>
        </authorList>
    </citation>
    <scope>NUCLEOTIDE SEQUENCE</scope>
    <source>
        <strain evidence="9">CGMCC 1.15367</strain>
    </source>
</reference>
<gene>
    <name evidence="9" type="ORF">GCM10011390_17630</name>
</gene>
<keyword evidence="5 7" id="KW-1133">Transmembrane helix</keyword>
<accession>A0A916ZI27</accession>
<dbReference type="InterPro" id="IPR000515">
    <property type="entry name" value="MetI-like"/>
</dbReference>
<dbReference type="PANTHER" id="PTHR32243:SF18">
    <property type="entry name" value="INNER MEMBRANE ABC TRANSPORTER PERMEASE PROTEIN YCJP"/>
    <property type="match status" value="1"/>
</dbReference>
<feature type="domain" description="ABC transmembrane type-1" evidence="8">
    <location>
        <begin position="89"/>
        <end position="282"/>
    </location>
</feature>
<evidence type="ECO:0000256" key="4">
    <source>
        <dbReference type="ARBA" id="ARBA00022692"/>
    </source>
</evidence>
<dbReference type="EMBL" id="BMIQ01000002">
    <property type="protein sequence ID" value="GGD99321.1"/>
    <property type="molecule type" value="Genomic_DNA"/>
</dbReference>
<feature type="transmembrane region" description="Helical" evidence="7">
    <location>
        <begin position="126"/>
        <end position="148"/>
    </location>
</feature>
<evidence type="ECO:0000256" key="2">
    <source>
        <dbReference type="ARBA" id="ARBA00022448"/>
    </source>
</evidence>
<feature type="transmembrane region" description="Helical" evidence="7">
    <location>
        <begin position="31"/>
        <end position="50"/>
    </location>
</feature>
<evidence type="ECO:0000259" key="8">
    <source>
        <dbReference type="PROSITE" id="PS50928"/>
    </source>
</evidence>
<keyword evidence="3" id="KW-1003">Cell membrane</keyword>